<evidence type="ECO:0000313" key="2">
    <source>
        <dbReference type="EMBL" id="MBP2256775.1"/>
    </source>
</evidence>
<reference evidence="2 3" key="1">
    <citation type="submission" date="2021-03" db="EMBL/GenBank/DDBJ databases">
        <title>Genomic Encyclopedia of Type Strains, Phase IV (KMG-IV): sequencing the most valuable type-strain genomes for metagenomic binning, comparative biology and taxonomic classification.</title>
        <authorList>
            <person name="Goeker M."/>
        </authorList>
    </citation>
    <scope>NUCLEOTIDE SEQUENCE [LARGE SCALE GENOMIC DNA]</scope>
    <source>
        <strain evidence="2 3">DSM 25790</strain>
    </source>
</reference>
<protein>
    <submittedName>
        <fullName evidence="2">Uncharacterized protein YpiB (UPF0302 family)</fullName>
    </submittedName>
</protein>
<gene>
    <name evidence="2" type="ORF">J2Z81_000717</name>
</gene>
<organism evidence="2 3">
    <name type="scientific">Virgibacillus alimentarius</name>
    <dbReference type="NCBI Taxonomy" id="698769"/>
    <lineage>
        <taxon>Bacteria</taxon>
        <taxon>Bacillati</taxon>
        <taxon>Bacillota</taxon>
        <taxon>Bacilli</taxon>
        <taxon>Bacillales</taxon>
        <taxon>Bacillaceae</taxon>
        <taxon>Virgibacillus</taxon>
    </lineage>
</organism>
<dbReference type="EMBL" id="JAGIKX010000003">
    <property type="protein sequence ID" value="MBP2256775.1"/>
    <property type="molecule type" value="Genomic_DNA"/>
</dbReference>
<dbReference type="Proteomes" id="UP001519294">
    <property type="component" value="Unassembled WGS sequence"/>
</dbReference>
<name>A0ABS4S704_9BACI</name>
<evidence type="ECO:0000259" key="1">
    <source>
        <dbReference type="Pfam" id="PF08858"/>
    </source>
</evidence>
<dbReference type="InterPro" id="IPR014957">
    <property type="entry name" value="IDEAL_dom"/>
</dbReference>
<accession>A0ABS4S704</accession>
<keyword evidence="3" id="KW-1185">Reference proteome</keyword>
<dbReference type="RefSeq" id="WP_029266260.1">
    <property type="nucleotide sequence ID" value="NZ_JAGIKX010000003.1"/>
</dbReference>
<proteinExistence type="predicted"/>
<comment type="caution">
    <text evidence="2">The sequence shown here is derived from an EMBL/GenBank/DDBJ whole genome shotgun (WGS) entry which is preliminary data.</text>
</comment>
<feature type="domain" description="IDEAL" evidence="1">
    <location>
        <begin position="117"/>
        <end position="141"/>
    </location>
</feature>
<sequence>MVSVKKFKPYYIKSDTDYVRLILGYRYFTIFINGEEYQFIPIRSKEIKINRKTRKIENIEDQFAFQKGNDVIYITMNELIYLPDFLIHVYDIAKPYYTDIQEQNDETNEIIIAELERLNIKRLIDKALDERDEQSFFTLINLL</sequence>
<evidence type="ECO:0000313" key="3">
    <source>
        <dbReference type="Proteomes" id="UP001519294"/>
    </source>
</evidence>
<dbReference type="Pfam" id="PF08858">
    <property type="entry name" value="IDEAL"/>
    <property type="match status" value="1"/>
</dbReference>